<dbReference type="AlphaFoldDB" id="M4B235"/>
<organism evidence="1 2">
    <name type="scientific">Hyaloperonospora arabidopsidis (strain Emoy2)</name>
    <name type="common">Downy mildew agent</name>
    <name type="synonym">Peronospora arabidopsidis</name>
    <dbReference type="NCBI Taxonomy" id="559515"/>
    <lineage>
        <taxon>Eukaryota</taxon>
        <taxon>Sar</taxon>
        <taxon>Stramenopiles</taxon>
        <taxon>Oomycota</taxon>
        <taxon>Peronosporomycetes</taxon>
        <taxon>Peronosporales</taxon>
        <taxon>Peronosporaceae</taxon>
        <taxon>Hyaloperonospora</taxon>
    </lineage>
</organism>
<reference evidence="2" key="1">
    <citation type="journal article" date="2010" name="Science">
        <title>Signatures of adaptation to obligate biotrophy in the Hyaloperonospora arabidopsidis genome.</title>
        <authorList>
            <person name="Baxter L."/>
            <person name="Tripathy S."/>
            <person name="Ishaque N."/>
            <person name="Boot N."/>
            <person name="Cabral A."/>
            <person name="Kemen E."/>
            <person name="Thines M."/>
            <person name="Ah-Fong A."/>
            <person name="Anderson R."/>
            <person name="Badejoko W."/>
            <person name="Bittner-Eddy P."/>
            <person name="Boore J.L."/>
            <person name="Chibucos M.C."/>
            <person name="Coates M."/>
            <person name="Dehal P."/>
            <person name="Delehaunty K."/>
            <person name="Dong S."/>
            <person name="Downton P."/>
            <person name="Dumas B."/>
            <person name="Fabro G."/>
            <person name="Fronick C."/>
            <person name="Fuerstenberg S.I."/>
            <person name="Fulton L."/>
            <person name="Gaulin E."/>
            <person name="Govers F."/>
            <person name="Hughes L."/>
            <person name="Humphray S."/>
            <person name="Jiang R.H."/>
            <person name="Judelson H."/>
            <person name="Kamoun S."/>
            <person name="Kyung K."/>
            <person name="Meijer H."/>
            <person name="Minx P."/>
            <person name="Morris P."/>
            <person name="Nelson J."/>
            <person name="Phuntumart V."/>
            <person name="Qutob D."/>
            <person name="Rehmany A."/>
            <person name="Rougon-Cardoso A."/>
            <person name="Ryden P."/>
            <person name="Torto-Alalibo T."/>
            <person name="Studholme D."/>
            <person name="Wang Y."/>
            <person name="Win J."/>
            <person name="Wood J."/>
            <person name="Clifton S.W."/>
            <person name="Rogers J."/>
            <person name="Van den Ackerveken G."/>
            <person name="Jones J.D."/>
            <person name="McDowell J.M."/>
            <person name="Beynon J."/>
            <person name="Tyler B.M."/>
        </authorList>
    </citation>
    <scope>NUCLEOTIDE SEQUENCE [LARGE SCALE GENOMIC DNA]</scope>
    <source>
        <strain evidence="2">Emoy2</strain>
    </source>
</reference>
<dbReference type="InParanoid" id="M4B235"/>
<dbReference type="EnsemblProtists" id="HpaT800332">
    <property type="protein sequence ID" value="HpaP800332"/>
    <property type="gene ID" value="HpaG800332"/>
</dbReference>
<protein>
    <submittedName>
        <fullName evidence="1">Uncharacterized protein</fullName>
    </submittedName>
</protein>
<evidence type="ECO:0000313" key="1">
    <source>
        <dbReference type="EnsemblProtists" id="HpaP800332"/>
    </source>
</evidence>
<name>M4B235_HYAAE</name>
<proteinExistence type="predicted"/>
<sequence>MLALQRSTLLKKSQDDVTEVEQSTPSASVVRLWTTACRTTTSSTVPHITAAFGAAFLALTISDF</sequence>
<accession>M4B235</accession>
<dbReference type="EMBL" id="JH597777">
    <property type="status" value="NOT_ANNOTATED_CDS"/>
    <property type="molecule type" value="Genomic_DNA"/>
</dbReference>
<dbReference type="VEuPathDB" id="FungiDB:HpaG800332"/>
<dbReference type="Proteomes" id="UP000011713">
    <property type="component" value="Unassembled WGS sequence"/>
</dbReference>
<reference evidence="1" key="2">
    <citation type="submission" date="2015-06" db="UniProtKB">
        <authorList>
            <consortium name="EnsemblProtists"/>
        </authorList>
    </citation>
    <scope>IDENTIFICATION</scope>
    <source>
        <strain evidence="1">Emoy2</strain>
    </source>
</reference>
<dbReference type="HOGENOM" id="CLU_2872401_0_0_1"/>
<keyword evidence="2" id="KW-1185">Reference proteome</keyword>
<evidence type="ECO:0000313" key="2">
    <source>
        <dbReference type="Proteomes" id="UP000011713"/>
    </source>
</evidence>